<sequence length="57" mass="5627">MPASARGDGRGHCRGHIAGAKGKVSSAGTPYAAPHGKPVCSSGLPLLLHSGIPLGRL</sequence>
<evidence type="ECO:0000313" key="2">
    <source>
        <dbReference type="EMBL" id="CAI9594946.1"/>
    </source>
</evidence>
<dbReference type="Proteomes" id="UP001162483">
    <property type="component" value="Unassembled WGS sequence"/>
</dbReference>
<feature type="non-terminal residue" evidence="2">
    <location>
        <position position="57"/>
    </location>
</feature>
<gene>
    <name evidence="2" type="ORF">SPARVUS_LOCUS11813460</name>
</gene>
<organism evidence="2 3">
    <name type="scientific">Staurois parvus</name>
    <dbReference type="NCBI Taxonomy" id="386267"/>
    <lineage>
        <taxon>Eukaryota</taxon>
        <taxon>Metazoa</taxon>
        <taxon>Chordata</taxon>
        <taxon>Craniata</taxon>
        <taxon>Vertebrata</taxon>
        <taxon>Euteleostomi</taxon>
        <taxon>Amphibia</taxon>
        <taxon>Batrachia</taxon>
        <taxon>Anura</taxon>
        <taxon>Neobatrachia</taxon>
        <taxon>Ranoidea</taxon>
        <taxon>Ranidae</taxon>
        <taxon>Staurois</taxon>
    </lineage>
</organism>
<name>A0ABN9FHC0_9NEOB</name>
<keyword evidence="3" id="KW-1185">Reference proteome</keyword>
<feature type="region of interest" description="Disordered" evidence="1">
    <location>
        <begin position="1"/>
        <end position="33"/>
    </location>
</feature>
<comment type="caution">
    <text evidence="2">The sequence shown here is derived from an EMBL/GenBank/DDBJ whole genome shotgun (WGS) entry which is preliminary data.</text>
</comment>
<reference evidence="2" key="1">
    <citation type="submission" date="2023-05" db="EMBL/GenBank/DDBJ databases">
        <authorList>
            <person name="Stuckert A."/>
        </authorList>
    </citation>
    <scope>NUCLEOTIDE SEQUENCE</scope>
</reference>
<proteinExistence type="predicted"/>
<evidence type="ECO:0000256" key="1">
    <source>
        <dbReference type="SAM" id="MobiDB-lite"/>
    </source>
</evidence>
<evidence type="ECO:0000313" key="3">
    <source>
        <dbReference type="Proteomes" id="UP001162483"/>
    </source>
</evidence>
<dbReference type="EMBL" id="CATNWA010016725">
    <property type="protein sequence ID" value="CAI9594946.1"/>
    <property type="molecule type" value="Genomic_DNA"/>
</dbReference>
<protein>
    <submittedName>
        <fullName evidence="2">Uncharacterized protein</fullName>
    </submittedName>
</protein>
<accession>A0ABN9FHC0</accession>